<dbReference type="Gene3D" id="2.60.120.620">
    <property type="entry name" value="q2cbj1_9rhob like domain"/>
    <property type="match status" value="1"/>
</dbReference>
<keyword evidence="5" id="KW-0408">Iron</keyword>
<feature type="region of interest" description="Disordered" evidence="6">
    <location>
        <begin position="1"/>
        <end position="22"/>
    </location>
</feature>
<evidence type="ECO:0000313" key="9">
    <source>
        <dbReference type="Proteomes" id="UP001218218"/>
    </source>
</evidence>
<dbReference type="GO" id="GO:0005783">
    <property type="term" value="C:endoplasmic reticulum"/>
    <property type="evidence" value="ECO:0007669"/>
    <property type="project" value="TreeGrafter"/>
</dbReference>
<dbReference type="InterPro" id="IPR044862">
    <property type="entry name" value="Pro_4_hyd_alph_FE2OG_OXY"/>
</dbReference>
<reference evidence="8" key="1">
    <citation type="submission" date="2023-03" db="EMBL/GenBank/DDBJ databases">
        <title>Massive genome expansion in bonnet fungi (Mycena s.s.) driven by repeated elements and novel gene families across ecological guilds.</title>
        <authorList>
            <consortium name="Lawrence Berkeley National Laboratory"/>
            <person name="Harder C.B."/>
            <person name="Miyauchi S."/>
            <person name="Viragh M."/>
            <person name="Kuo A."/>
            <person name="Thoen E."/>
            <person name="Andreopoulos B."/>
            <person name="Lu D."/>
            <person name="Skrede I."/>
            <person name="Drula E."/>
            <person name="Henrissat B."/>
            <person name="Morin E."/>
            <person name="Kohler A."/>
            <person name="Barry K."/>
            <person name="LaButti K."/>
            <person name="Morin E."/>
            <person name="Salamov A."/>
            <person name="Lipzen A."/>
            <person name="Mereny Z."/>
            <person name="Hegedus B."/>
            <person name="Baldrian P."/>
            <person name="Stursova M."/>
            <person name="Weitz H."/>
            <person name="Taylor A."/>
            <person name="Grigoriev I.V."/>
            <person name="Nagy L.G."/>
            <person name="Martin F."/>
            <person name="Kauserud H."/>
        </authorList>
    </citation>
    <scope>NUCLEOTIDE SEQUENCE</scope>
    <source>
        <strain evidence="8">CBHHK002</strain>
    </source>
</reference>
<name>A0AAD6ZRG2_9AGAR</name>
<dbReference type="GO" id="GO:0004656">
    <property type="term" value="F:procollagen-proline 4-dioxygenase activity"/>
    <property type="evidence" value="ECO:0007669"/>
    <property type="project" value="TreeGrafter"/>
</dbReference>
<dbReference type="GO" id="GO:0005506">
    <property type="term" value="F:iron ion binding"/>
    <property type="evidence" value="ECO:0007669"/>
    <property type="project" value="InterPro"/>
</dbReference>
<dbReference type="InterPro" id="IPR045054">
    <property type="entry name" value="P4HA-like"/>
</dbReference>
<comment type="caution">
    <text evidence="8">The sequence shown here is derived from an EMBL/GenBank/DDBJ whole genome shotgun (WGS) entry which is preliminary data.</text>
</comment>
<gene>
    <name evidence="8" type="ORF">DFH08DRAFT_878068</name>
</gene>
<evidence type="ECO:0000256" key="2">
    <source>
        <dbReference type="ARBA" id="ARBA00022723"/>
    </source>
</evidence>
<evidence type="ECO:0000313" key="8">
    <source>
        <dbReference type="EMBL" id="KAJ7336199.1"/>
    </source>
</evidence>
<proteinExistence type="predicted"/>
<comment type="cofactor">
    <cofactor evidence="1">
        <name>L-ascorbate</name>
        <dbReference type="ChEBI" id="CHEBI:38290"/>
    </cofactor>
</comment>
<keyword evidence="9" id="KW-1185">Reference proteome</keyword>
<keyword evidence="3" id="KW-0223">Dioxygenase</keyword>
<protein>
    <recommendedName>
        <fullName evidence="7">Prolyl 4-hydroxylase alpha subunit domain-containing protein</fullName>
    </recommendedName>
</protein>
<organism evidence="8 9">
    <name type="scientific">Mycena albidolilacea</name>
    <dbReference type="NCBI Taxonomy" id="1033008"/>
    <lineage>
        <taxon>Eukaryota</taxon>
        <taxon>Fungi</taxon>
        <taxon>Dikarya</taxon>
        <taxon>Basidiomycota</taxon>
        <taxon>Agaricomycotina</taxon>
        <taxon>Agaricomycetes</taxon>
        <taxon>Agaricomycetidae</taxon>
        <taxon>Agaricales</taxon>
        <taxon>Marasmiineae</taxon>
        <taxon>Mycenaceae</taxon>
        <taxon>Mycena</taxon>
    </lineage>
</organism>
<evidence type="ECO:0000256" key="5">
    <source>
        <dbReference type="ARBA" id="ARBA00023004"/>
    </source>
</evidence>
<dbReference type="InterPro" id="IPR006620">
    <property type="entry name" value="Pro_4_hyd_alph"/>
</dbReference>
<evidence type="ECO:0000256" key="6">
    <source>
        <dbReference type="SAM" id="MobiDB-lite"/>
    </source>
</evidence>
<dbReference type="PANTHER" id="PTHR10869:SF241">
    <property type="entry name" value="FE2OG DIOXYGENASE DOMAIN-CONTAINING PROTEIN"/>
    <property type="match status" value="1"/>
</dbReference>
<dbReference type="EMBL" id="JARIHO010000031">
    <property type="protein sequence ID" value="KAJ7336199.1"/>
    <property type="molecule type" value="Genomic_DNA"/>
</dbReference>
<dbReference type="PANTHER" id="PTHR10869">
    <property type="entry name" value="PROLYL 4-HYDROXYLASE ALPHA SUBUNIT"/>
    <property type="match status" value="1"/>
</dbReference>
<feature type="domain" description="Prolyl 4-hydroxylase alpha subunit" evidence="7">
    <location>
        <begin position="44"/>
        <end position="247"/>
    </location>
</feature>
<evidence type="ECO:0000259" key="7">
    <source>
        <dbReference type="SMART" id="SM00702"/>
    </source>
</evidence>
<dbReference type="GO" id="GO:0031418">
    <property type="term" value="F:L-ascorbic acid binding"/>
    <property type="evidence" value="ECO:0007669"/>
    <property type="project" value="InterPro"/>
</dbReference>
<evidence type="ECO:0000256" key="4">
    <source>
        <dbReference type="ARBA" id="ARBA00023002"/>
    </source>
</evidence>
<accession>A0AAD6ZRG2</accession>
<dbReference type="AlphaFoldDB" id="A0AAD6ZRG2"/>
<sequence length="262" mass="29894">MFAQVFSRGRAPTQSTPESLLEPHYVPPGHINFKKAGLHQYDGCYAVVLDSLFSETELSAFLAEAEASSPWEVAQVNAGTYAYTDTSYRNSERIIYDSFELSEKIFEKIRPHLKDIEEIEQTTYLNSQKAVQKWRMVRLNERLRFLRYPKGGFFRGHCDGIYMDQETKQRTFYTLQFYLPSDASGSKESFVPAQGGSTRFLTRASGTKYADVEAVPGRVLVFQHADLFHTGEEVIDGVKCTVRSDILYERVGPPVLSKKHEF</sequence>
<keyword evidence="2" id="KW-0479">Metal-binding</keyword>
<dbReference type="Pfam" id="PF13640">
    <property type="entry name" value="2OG-FeII_Oxy_3"/>
    <property type="match status" value="1"/>
</dbReference>
<evidence type="ECO:0000256" key="3">
    <source>
        <dbReference type="ARBA" id="ARBA00022964"/>
    </source>
</evidence>
<keyword evidence="4" id="KW-0560">Oxidoreductase</keyword>
<dbReference type="Proteomes" id="UP001218218">
    <property type="component" value="Unassembled WGS sequence"/>
</dbReference>
<dbReference type="SMART" id="SM00702">
    <property type="entry name" value="P4Hc"/>
    <property type="match status" value="1"/>
</dbReference>
<evidence type="ECO:0000256" key="1">
    <source>
        <dbReference type="ARBA" id="ARBA00001961"/>
    </source>
</evidence>